<comment type="caution">
    <text evidence="2">The sequence shown here is derived from an EMBL/GenBank/DDBJ whole genome shotgun (WGS) entry which is preliminary data.</text>
</comment>
<name>A0A2A6ZVN1_9FIRM</name>
<evidence type="ECO:0000313" key="2">
    <source>
        <dbReference type="EMBL" id="PDX70955.1"/>
    </source>
</evidence>
<feature type="non-terminal residue" evidence="2">
    <location>
        <position position="128"/>
    </location>
</feature>
<gene>
    <name evidence="2" type="ORF">CGS55_16235</name>
</gene>
<accession>A0A2A6ZVN1</accession>
<dbReference type="Proteomes" id="UP000219901">
    <property type="component" value="Unassembled WGS sequence"/>
</dbReference>
<evidence type="ECO:0000256" key="1">
    <source>
        <dbReference type="SAM" id="MobiDB-lite"/>
    </source>
</evidence>
<dbReference type="RefSeq" id="WP_420920142.1">
    <property type="nucleotide sequence ID" value="NZ_NMTV01000144.1"/>
</dbReference>
<protein>
    <submittedName>
        <fullName evidence="2">Uncharacterized protein</fullName>
    </submittedName>
</protein>
<reference evidence="2 3" key="1">
    <citation type="journal article" date="2017" name="Front. Microbiol.">
        <title>New Insights into the Diversity of the Genus Faecalibacterium.</title>
        <authorList>
            <person name="Benevides L."/>
            <person name="Burman S."/>
            <person name="Martin R."/>
            <person name="Robert V."/>
            <person name="Thomas M."/>
            <person name="Miquel S."/>
            <person name="Chain F."/>
            <person name="Sokol H."/>
            <person name="Bermudez-Humaran L.G."/>
            <person name="Morrison M."/>
            <person name="Langella P."/>
            <person name="Azevedo V.A."/>
            <person name="Chatel J.M."/>
            <person name="Soares S."/>
        </authorList>
    </citation>
    <scope>NUCLEOTIDE SEQUENCE [LARGE SCALE GENOMIC DNA]</scope>
    <source>
        <strain evidence="2 3">CNCM I 4546</strain>
    </source>
</reference>
<sequence>MSEDKTQNGYEESQELDFQDAKEMTVGEAVRKEAEINAGVTETDSILDKYIKQHREEVTSQKFSKKIEADGDTSPLDAFIQKQRQEFADSGLIGQTLANESTNSTTADETVTPITSGFGTTETKADDT</sequence>
<dbReference type="EMBL" id="NMTV01000144">
    <property type="protein sequence ID" value="PDX70955.1"/>
    <property type="molecule type" value="Genomic_DNA"/>
</dbReference>
<evidence type="ECO:0000313" key="3">
    <source>
        <dbReference type="Proteomes" id="UP000219901"/>
    </source>
</evidence>
<organism evidence="2 3">
    <name type="scientific">Faecalibacterium prausnitzii</name>
    <dbReference type="NCBI Taxonomy" id="853"/>
    <lineage>
        <taxon>Bacteria</taxon>
        <taxon>Bacillati</taxon>
        <taxon>Bacillota</taxon>
        <taxon>Clostridia</taxon>
        <taxon>Eubacteriales</taxon>
        <taxon>Oscillospiraceae</taxon>
        <taxon>Faecalibacterium</taxon>
    </lineage>
</organism>
<proteinExistence type="predicted"/>
<feature type="compositionally biased region" description="Polar residues" evidence="1">
    <location>
        <begin position="98"/>
        <end position="122"/>
    </location>
</feature>
<dbReference type="AlphaFoldDB" id="A0A2A6ZVN1"/>
<feature type="region of interest" description="Disordered" evidence="1">
    <location>
        <begin position="98"/>
        <end position="128"/>
    </location>
</feature>